<dbReference type="PANTHER" id="PTHR43283">
    <property type="entry name" value="BETA-LACTAMASE-RELATED"/>
    <property type="match status" value="1"/>
</dbReference>
<proteinExistence type="predicted"/>
<accession>A0ABW3D2W8</accession>
<evidence type="ECO:0000313" key="3">
    <source>
        <dbReference type="Proteomes" id="UP001596978"/>
    </source>
</evidence>
<dbReference type="EMBL" id="JBHTJH010000017">
    <property type="protein sequence ID" value="MFD0863385.1"/>
    <property type="molecule type" value="Genomic_DNA"/>
</dbReference>
<dbReference type="GO" id="GO:0016787">
    <property type="term" value="F:hydrolase activity"/>
    <property type="evidence" value="ECO:0007669"/>
    <property type="project" value="UniProtKB-KW"/>
</dbReference>
<organism evidence="2 3">
    <name type="scientific">Sungkyunkwania multivorans</name>
    <dbReference type="NCBI Taxonomy" id="1173618"/>
    <lineage>
        <taxon>Bacteria</taxon>
        <taxon>Pseudomonadati</taxon>
        <taxon>Bacteroidota</taxon>
        <taxon>Flavobacteriia</taxon>
        <taxon>Flavobacteriales</taxon>
        <taxon>Flavobacteriaceae</taxon>
        <taxon>Sungkyunkwania</taxon>
    </lineage>
</organism>
<dbReference type="PANTHER" id="PTHR43283:SF7">
    <property type="entry name" value="BETA-LACTAMASE-RELATED DOMAIN-CONTAINING PROTEIN"/>
    <property type="match status" value="1"/>
</dbReference>
<dbReference type="Proteomes" id="UP001596978">
    <property type="component" value="Unassembled WGS sequence"/>
</dbReference>
<protein>
    <submittedName>
        <fullName evidence="2">Serine hydrolase domain-containing protein</fullName>
        <ecNumber evidence="2">3.-.-.-</ecNumber>
    </submittedName>
</protein>
<feature type="domain" description="Beta-lactamase-related" evidence="1">
    <location>
        <begin position="160"/>
        <end position="424"/>
    </location>
</feature>
<comment type="caution">
    <text evidence="2">The sequence shown here is derived from an EMBL/GenBank/DDBJ whole genome shotgun (WGS) entry which is preliminary data.</text>
</comment>
<dbReference type="RefSeq" id="WP_386409380.1">
    <property type="nucleotide sequence ID" value="NZ_JBHTJH010000017.1"/>
</dbReference>
<dbReference type="Gene3D" id="3.40.710.10">
    <property type="entry name" value="DD-peptidase/beta-lactamase superfamily"/>
    <property type="match status" value="1"/>
</dbReference>
<sequence length="446" mass="50835">MRKLKFVFLALLLFLIVLVYFNYPKLNIVSGYSAKMMSSSVFVADRGFEYTDTHDNNFDLVAHADDEVFLSEGYATASVFGLMERKAVYREGLGSVLVNDEYDAATAYLKPNRQRLLSDLPFPYGDLPQKDTVFPEIDYKTLVAAVDSAFSNNKIRKTRAVLVIYKDHIIAEKYEEGFDKNSRFLGWSMTKSITSTMFGVLAKQGKIQLDQAAPIIEWQDDERKDITIQHLLQMNSGLEWNEDYGSISDVTEMLFLDSDMTKKQAAKELVYKPGSHWNYSSGTSNLLSGIVRKQFDTHQEYLDFPYKAFIDRIGMHSMLLEADMEGNYVGSSYSWATTRDWAKFGLLYLHRGNWNGERIFNEDWVDFVSTPAPNSGGQYGGHFWLNRGPDNYMPDVPEDAFMANGFQGQRVTIIPSKDMVIVRLGLAEWPDFDFNMFLGGVVKAVQ</sequence>
<keyword evidence="3" id="KW-1185">Reference proteome</keyword>
<evidence type="ECO:0000259" key="1">
    <source>
        <dbReference type="Pfam" id="PF00144"/>
    </source>
</evidence>
<keyword evidence="2" id="KW-0378">Hydrolase</keyword>
<reference evidence="3" key="1">
    <citation type="journal article" date="2019" name="Int. J. Syst. Evol. Microbiol.">
        <title>The Global Catalogue of Microorganisms (GCM) 10K type strain sequencing project: providing services to taxonomists for standard genome sequencing and annotation.</title>
        <authorList>
            <consortium name="The Broad Institute Genomics Platform"/>
            <consortium name="The Broad Institute Genome Sequencing Center for Infectious Disease"/>
            <person name="Wu L."/>
            <person name="Ma J."/>
        </authorList>
    </citation>
    <scope>NUCLEOTIDE SEQUENCE [LARGE SCALE GENOMIC DNA]</scope>
    <source>
        <strain evidence="3">CCUG 62952</strain>
    </source>
</reference>
<dbReference type="SUPFAM" id="SSF56601">
    <property type="entry name" value="beta-lactamase/transpeptidase-like"/>
    <property type="match status" value="1"/>
</dbReference>
<dbReference type="EC" id="3.-.-.-" evidence="2"/>
<dbReference type="InterPro" id="IPR050789">
    <property type="entry name" value="Diverse_Enzym_Activities"/>
</dbReference>
<dbReference type="InterPro" id="IPR001466">
    <property type="entry name" value="Beta-lactam-related"/>
</dbReference>
<dbReference type="InterPro" id="IPR012338">
    <property type="entry name" value="Beta-lactam/transpept-like"/>
</dbReference>
<evidence type="ECO:0000313" key="2">
    <source>
        <dbReference type="EMBL" id="MFD0863385.1"/>
    </source>
</evidence>
<name>A0ABW3D2W8_9FLAO</name>
<gene>
    <name evidence="2" type="ORF">ACFQ1M_14315</name>
</gene>
<dbReference type="Pfam" id="PF00144">
    <property type="entry name" value="Beta-lactamase"/>
    <property type="match status" value="1"/>
</dbReference>